<dbReference type="RefSeq" id="WP_160896960.1">
    <property type="nucleotide sequence ID" value="NZ_WUMU01000036.1"/>
</dbReference>
<evidence type="ECO:0000256" key="1">
    <source>
        <dbReference type="SAM" id="Phobius"/>
    </source>
</evidence>
<feature type="transmembrane region" description="Helical" evidence="1">
    <location>
        <begin position="51"/>
        <end position="71"/>
    </location>
</feature>
<reference evidence="2 3" key="1">
    <citation type="submission" date="2019-12" db="EMBL/GenBank/DDBJ databases">
        <authorList>
            <person name="Li M."/>
        </authorList>
    </citation>
    <scope>NUCLEOTIDE SEQUENCE [LARGE SCALE GENOMIC DNA]</scope>
    <source>
        <strain evidence="2 3">GBMRC 2024</strain>
    </source>
</reference>
<keyword evidence="1" id="KW-0812">Transmembrane</keyword>
<comment type="caution">
    <text evidence="2">The sequence shown here is derived from an EMBL/GenBank/DDBJ whole genome shotgun (WGS) entry which is preliminary data.</text>
</comment>
<keyword evidence="3" id="KW-1185">Reference proteome</keyword>
<keyword evidence="1" id="KW-0472">Membrane</keyword>
<sequence length="75" mass="8597">MPDPRPVYEDFECGPSLRLQSHEKVSKLQNDALHERIARLEALVERLEKRLWLTVFGIVGAILAQAFQSILDQLP</sequence>
<dbReference type="Proteomes" id="UP000477911">
    <property type="component" value="Unassembled WGS sequence"/>
</dbReference>
<dbReference type="EMBL" id="WUMU01000036">
    <property type="protein sequence ID" value="MXN20840.1"/>
    <property type="molecule type" value="Genomic_DNA"/>
</dbReference>
<keyword evidence="1" id="KW-1133">Transmembrane helix</keyword>
<evidence type="ECO:0000313" key="2">
    <source>
        <dbReference type="EMBL" id="MXN20840.1"/>
    </source>
</evidence>
<name>A0A6L7GC63_9RHOB</name>
<accession>A0A6L7GC63</accession>
<evidence type="ECO:0000313" key="3">
    <source>
        <dbReference type="Proteomes" id="UP000477911"/>
    </source>
</evidence>
<gene>
    <name evidence="2" type="ORF">GR170_23685</name>
</gene>
<organism evidence="2 3">
    <name type="scientific">Pseudooceanicola albus</name>
    <dbReference type="NCBI Taxonomy" id="2692189"/>
    <lineage>
        <taxon>Bacteria</taxon>
        <taxon>Pseudomonadati</taxon>
        <taxon>Pseudomonadota</taxon>
        <taxon>Alphaproteobacteria</taxon>
        <taxon>Rhodobacterales</taxon>
        <taxon>Paracoccaceae</taxon>
        <taxon>Pseudooceanicola</taxon>
    </lineage>
</organism>
<proteinExistence type="predicted"/>
<protein>
    <submittedName>
        <fullName evidence="2">Uncharacterized protein</fullName>
    </submittedName>
</protein>
<dbReference type="AlphaFoldDB" id="A0A6L7GC63"/>